<feature type="transmembrane region" description="Helical" evidence="1">
    <location>
        <begin position="849"/>
        <end position="868"/>
    </location>
</feature>
<feature type="transmembrane region" description="Helical" evidence="1">
    <location>
        <begin position="376"/>
        <end position="395"/>
    </location>
</feature>
<keyword evidence="1" id="KW-0472">Membrane</keyword>
<feature type="transmembrane region" description="Helical" evidence="1">
    <location>
        <begin position="462"/>
        <end position="478"/>
    </location>
</feature>
<keyword evidence="1" id="KW-1133">Transmembrane helix</keyword>
<feature type="transmembrane region" description="Helical" evidence="1">
    <location>
        <begin position="434"/>
        <end position="456"/>
    </location>
</feature>
<reference evidence="2" key="1">
    <citation type="submission" date="2020-02" db="EMBL/GenBank/DDBJ databases">
        <title>Delineation of the pyrene-degrading pathway in Roseobacter clade bacteria by genomic analysis.</title>
        <authorList>
            <person name="Zhou H."/>
            <person name="Wang H."/>
        </authorList>
    </citation>
    <scope>NUCLEOTIDE SEQUENCE</scope>
    <source>
        <strain evidence="2">PrR005</strain>
    </source>
</reference>
<feature type="transmembrane region" description="Helical" evidence="1">
    <location>
        <begin position="822"/>
        <end position="843"/>
    </location>
</feature>
<feature type="transmembrane region" description="Helical" evidence="1">
    <location>
        <begin position="1128"/>
        <end position="1145"/>
    </location>
</feature>
<feature type="transmembrane region" description="Helical" evidence="1">
    <location>
        <begin position="1100"/>
        <end position="1122"/>
    </location>
</feature>
<feature type="transmembrane region" description="Helical" evidence="1">
    <location>
        <begin position="323"/>
        <end position="340"/>
    </location>
</feature>
<keyword evidence="1" id="KW-0812">Transmembrane</keyword>
<feature type="transmembrane region" description="Helical" evidence="1">
    <location>
        <begin position="992"/>
        <end position="1011"/>
    </location>
</feature>
<dbReference type="PANTHER" id="PTHR38434:SF1">
    <property type="entry name" value="BLL2549 PROTEIN"/>
    <property type="match status" value="1"/>
</dbReference>
<name>A0A6B2NT86_9RHOB</name>
<feature type="transmembrane region" description="Helical" evidence="1">
    <location>
        <begin position="67"/>
        <end position="84"/>
    </location>
</feature>
<feature type="transmembrane region" description="Helical" evidence="1">
    <location>
        <begin position="293"/>
        <end position="311"/>
    </location>
</feature>
<dbReference type="InterPro" id="IPR019286">
    <property type="entry name" value="DUF2339_TM"/>
</dbReference>
<dbReference type="Pfam" id="PF10101">
    <property type="entry name" value="DUF2339"/>
    <property type="match status" value="2"/>
</dbReference>
<protein>
    <submittedName>
        <fullName evidence="2">DUF2339 domain-containing protein</fullName>
    </submittedName>
</protein>
<feature type="transmembrane region" description="Helical" evidence="1">
    <location>
        <begin position="1279"/>
        <end position="1297"/>
    </location>
</feature>
<comment type="caution">
    <text evidence="2">The sequence shown here is derived from an EMBL/GenBank/DDBJ whole genome shotgun (WGS) entry which is preliminary data.</text>
</comment>
<feature type="transmembrane region" description="Helical" evidence="1">
    <location>
        <begin position="739"/>
        <end position="758"/>
    </location>
</feature>
<feature type="transmembrane region" description="Helical" evidence="1">
    <location>
        <begin position="770"/>
        <end position="787"/>
    </location>
</feature>
<feature type="transmembrane region" description="Helical" evidence="1">
    <location>
        <begin position="346"/>
        <end position="364"/>
    </location>
</feature>
<proteinExistence type="predicted"/>
<feature type="transmembrane region" description="Helical" evidence="1">
    <location>
        <begin position="1071"/>
        <end position="1088"/>
    </location>
</feature>
<feature type="transmembrane region" description="Helical" evidence="1">
    <location>
        <begin position="490"/>
        <end position="507"/>
    </location>
</feature>
<feature type="transmembrane region" description="Helical" evidence="1">
    <location>
        <begin position="513"/>
        <end position="530"/>
    </location>
</feature>
<evidence type="ECO:0000256" key="1">
    <source>
        <dbReference type="SAM" id="Phobius"/>
    </source>
</evidence>
<feature type="transmembrane region" description="Helical" evidence="1">
    <location>
        <begin position="234"/>
        <end position="254"/>
    </location>
</feature>
<feature type="transmembrane region" description="Helical" evidence="1">
    <location>
        <begin position="1253"/>
        <end position="1272"/>
    </location>
</feature>
<feature type="transmembrane region" description="Helical" evidence="1">
    <location>
        <begin position="90"/>
        <end position="113"/>
    </location>
</feature>
<feature type="transmembrane region" description="Helical" evidence="1">
    <location>
        <begin position="709"/>
        <end position="727"/>
    </location>
</feature>
<feature type="transmembrane region" description="Helical" evidence="1">
    <location>
        <begin position="1041"/>
        <end position="1059"/>
    </location>
</feature>
<gene>
    <name evidence="2" type="ORF">G0P99_11750</name>
</gene>
<evidence type="ECO:0000313" key="2">
    <source>
        <dbReference type="EMBL" id="NDW45634.1"/>
    </source>
</evidence>
<feature type="transmembrane region" description="Helical" evidence="1">
    <location>
        <begin position="157"/>
        <end position="182"/>
    </location>
</feature>
<feature type="transmembrane region" description="Helical" evidence="1">
    <location>
        <begin position="401"/>
        <end position="422"/>
    </location>
</feature>
<sequence>MSQEPARPTRFRSTKAALAQRLGAGEGDWETRIGQNWLNILGIIILVVGLVLLIQQSLLLVTPAGKIMIGVSVAIVLMGCGAFLRRRERYQVFAFTLIGGGWGLLYFAAFAAYNVEAAKIIENAYLAMVVLLAVAAGIIVQSFAYGRQSVTGLAYGLAFLALHLSPLSIYSLVATAVLAVTIPFVVHRTDWRRLGVVIAIATYATHARWLWATGLAASPDEATLVLGGLEASTAFWANIAILAVYWAVYCATAIAHRAETAQAKMLDFATSIINMVGFLGLATWQMQVYLPGNLHYLAPPAVVAYIATAIVDDRLQRPILSRLNGTIAIVLFAVALPLAIDSEGWSWNWLAPYWTLGALVVWEIARRTRIQLYRALAYVLSLLALAVAASVNLAPDELPESWLFLVLGLAPVVLFERIIAYLKTDSETGTTQLDALMGQVAVIAVPLVLGLCVWSAAPDHVAGLIMLVLGMGLIESGTQTNRLYLRHQGYLLALAGGVVLVIWNIVFPATEQIAGVRTVLLTAAALAYTIGLRMRGPAAKTKGWEDSATWVAPAFATLFAAAAAWHWMDPPYAALAWILWAMVLSEAGQRLAWWEVRAESYILLAAGSVLGIWVQPEFVSQGWPAASWQWTLLSAALLHGQTLRMLFPAKPLTKSEQPWVTLPLAAGLVLFGFATNQALTSNLVPLVWAAWGLLVIEAGQRLRQSSMRAWGYLLMGAAAVHMGAQLAVLDIGRMAPAPWTHVMILAALYHVAAVRIHFPAANTARTDKGLAIAPLLLGVLYYAAATYDWLPQIWVPVAWALWALVVLEAGQRLARSDARVVSYLLLGAAWLVCGLLQSALFLLEADGSPWWMTLLVAVLFHLGAWRVAVPAGAEAQEIDFASAPLLGGGLLYAAAVWTLLPAEWVTAALALWAVGAALAARRLSHAYGALVSVGMGLAAFGLGVLLNVYEMIAAGAAGAALNWLAMSISAAGLYGLHAVARKSPAVSPLHQAARSHMALHLGTLLVALMLWKELPSVAVAVAWAAMAWVLIELAGRIERAALSRLAQVLILAAVIRLFFANFTVPGETFGLSHRLVTVGAVIALVYYMRALRLDGWGDGLRLAPSAVFSWIGAGLLVLLARFEVGREFAVAIWSVLILLFAMLGTRMPDLSFRHQSYVIAALVFARAWATNAQLEGTLWGMSERVVTTLPSLVALLIVVVLIPRGFEGLPPAARNNSLLRMLAFADRHARTVISMLFAVQLTLLIYYEMTIDLVSIGWAVSALFLIVIGFALNERSLRLFGLLLLMVVLLKVVFVDLEGVETIYRVFSFIVLGLVLLLASLGYSRFRDVLGRYL</sequence>
<feature type="transmembrane region" description="Helical" evidence="1">
    <location>
        <begin position="125"/>
        <end position="145"/>
    </location>
</feature>
<feature type="transmembrane region" description="Helical" evidence="1">
    <location>
        <begin position="1186"/>
        <end position="1206"/>
    </location>
</feature>
<feature type="transmembrane region" description="Helical" evidence="1">
    <location>
        <begin position="37"/>
        <end position="55"/>
    </location>
</feature>
<feature type="transmembrane region" description="Helical" evidence="1">
    <location>
        <begin position="1017"/>
        <end position="1034"/>
    </location>
</feature>
<feature type="transmembrane region" description="Helical" evidence="1">
    <location>
        <begin position="961"/>
        <end position="980"/>
    </location>
</feature>
<feature type="transmembrane region" description="Helical" evidence="1">
    <location>
        <begin position="1227"/>
        <end position="1247"/>
    </location>
</feature>
<dbReference type="PANTHER" id="PTHR38434">
    <property type="entry name" value="BLL2549 PROTEIN"/>
    <property type="match status" value="1"/>
</dbReference>
<feature type="transmembrane region" description="Helical" evidence="1">
    <location>
        <begin position="266"/>
        <end position="287"/>
    </location>
</feature>
<dbReference type="EMBL" id="JAAGOX010000017">
    <property type="protein sequence ID" value="NDW45634.1"/>
    <property type="molecule type" value="Genomic_DNA"/>
</dbReference>
<accession>A0A6B2NT86</accession>
<dbReference type="RefSeq" id="WP_164129979.1">
    <property type="nucleotide sequence ID" value="NZ_JAAGOX010000017.1"/>
</dbReference>
<feature type="transmembrane region" description="Helical" evidence="1">
    <location>
        <begin position="1303"/>
        <end position="1323"/>
    </location>
</feature>
<feature type="transmembrane region" description="Helical" evidence="1">
    <location>
        <begin position="793"/>
        <end position="810"/>
    </location>
</feature>
<feature type="transmembrane region" description="Helical" evidence="1">
    <location>
        <begin position="927"/>
        <end position="949"/>
    </location>
</feature>
<organism evidence="2">
    <name type="scientific">Ruegeria sp. PrR005</name>
    <dbReference type="NCBI Taxonomy" id="2706882"/>
    <lineage>
        <taxon>Bacteria</taxon>
        <taxon>Pseudomonadati</taxon>
        <taxon>Pseudomonadota</taxon>
        <taxon>Alphaproteobacteria</taxon>
        <taxon>Rhodobacterales</taxon>
        <taxon>Roseobacteraceae</taxon>
        <taxon>Ruegeria</taxon>
    </lineage>
</organism>